<accession>A0A2R6X2Q6</accession>
<dbReference type="Gramene" id="Mp2g21500.1">
    <property type="protein sequence ID" value="Mp2g21500.1.cds1"/>
    <property type="gene ID" value="Mp2g21500"/>
</dbReference>
<dbReference type="Proteomes" id="UP000244005">
    <property type="component" value="Unassembled WGS sequence"/>
</dbReference>
<gene>
    <name evidence="2" type="ORF">MARPO_0040s0064</name>
</gene>
<proteinExistence type="predicted"/>
<name>A0A2R6X2Q6_MARPO</name>
<reference evidence="3" key="1">
    <citation type="journal article" date="2017" name="Cell">
        <title>Insights into land plant evolution garnered from the Marchantia polymorpha genome.</title>
        <authorList>
            <person name="Bowman J.L."/>
            <person name="Kohchi T."/>
            <person name="Yamato K.T."/>
            <person name="Jenkins J."/>
            <person name="Shu S."/>
            <person name="Ishizaki K."/>
            <person name="Yamaoka S."/>
            <person name="Nishihama R."/>
            <person name="Nakamura Y."/>
            <person name="Berger F."/>
            <person name="Adam C."/>
            <person name="Aki S.S."/>
            <person name="Althoff F."/>
            <person name="Araki T."/>
            <person name="Arteaga-Vazquez M.A."/>
            <person name="Balasubrmanian S."/>
            <person name="Barry K."/>
            <person name="Bauer D."/>
            <person name="Boehm C.R."/>
            <person name="Briginshaw L."/>
            <person name="Caballero-Perez J."/>
            <person name="Catarino B."/>
            <person name="Chen F."/>
            <person name="Chiyoda S."/>
            <person name="Chovatia M."/>
            <person name="Davies K.M."/>
            <person name="Delmans M."/>
            <person name="Demura T."/>
            <person name="Dierschke T."/>
            <person name="Dolan L."/>
            <person name="Dorantes-Acosta A.E."/>
            <person name="Eklund D.M."/>
            <person name="Florent S.N."/>
            <person name="Flores-Sandoval E."/>
            <person name="Fujiyama A."/>
            <person name="Fukuzawa H."/>
            <person name="Galik B."/>
            <person name="Grimanelli D."/>
            <person name="Grimwood J."/>
            <person name="Grossniklaus U."/>
            <person name="Hamada T."/>
            <person name="Haseloff J."/>
            <person name="Hetherington A.J."/>
            <person name="Higo A."/>
            <person name="Hirakawa Y."/>
            <person name="Hundley H.N."/>
            <person name="Ikeda Y."/>
            <person name="Inoue K."/>
            <person name="Inoue S.I."/>
            <person name="Ishida S."/>
            <person name="Jia Q."/>
            <person name="Kakita M."/>
            <person name="Kanazawa T."/>
            <person name="Kawai Y."/>
            <person name="Kawashima T."/>
            <person name="Kennedy M."/>
            <person name="Kinose K."/>
            <person name="Kinoshita T."/>
            <person name="Kohara Y."/>
            <person name="Koide E."/>
            <person name="Komatsu K."/>
            <person name="Kopischke S."/>
            <person name="Kubo M."/>
            <person name="Kyozuka J."/>
            <person name="Lagercrantz U."/>
            <person name="Lin S.S."/>
            <person name="Lindquist E."/>
            <person name="Lipzen A.M."/>
            <person name="Lu C.W."/>
            <person name="De Luna E."/>
            <person name="Martienssen R.A."/>
            <person name="Minamino N."/>
            <person name="Mizutani M."/>
            <person name="Mizutani M."/>
            <person name="Mochizuki N."/>
            <person name="Monte I."/>
            <person name="Mosher R."/>
            <person name="Nagasaki H."/>
            <person name="Nakagami H."/>
            <person name="Naramoto S."/>
            <person name="Nishitani K."/>
            <person name="Ohtani M."/>
            <person name="Okamoto T."/>
            <person name="Okumura M."/>
            <person name="Phillips J."/>
            <person name="Pollak B."/>
            <person name="Reinders A."/>
            <person name="Rovekamp M."/>
            <person name="Sano R."/>
            <person name="Sawa S."/>
            <person name="Schmid M.W."/>
            <person name="Shirakawa M."/>
            <person name="Solano R."/>
            <person name="Spunde A."/>
            <person name="Suetsugu N."/>
            <person name="Sugano S."/>
            <person name="Sugiyama A."/>
            <person name="Sun R."/>
            <person name="Suzuki Y."/>
            <person name="Takenaka M."/>
            <person name="Takezawa D."/>
            <person name="Tomogane H."/>
            <person name="Tsuzuki M."/>
            <person name="Ueda T."/>
            <person name="Umeda M."/>
            <person name="Ward J.M."/>
            <person name="Watanabe Y."/>
            <person name="Yazaki K."/>
            <person name="Yokoyama R."/>
            <person name="Yoshitake Y."/>
            <person name="Yotsui I."/>
            <person name="Zachgo S."/>
            <person name="Schmutz J."/>
        </authorList>
    </citation>
    <scope>NUCLEOTIDE SEQUENCE [LARGE SCALE GENOMIC DNA]</scope>
    <source>
        <strain evidence="3">Tak-1</strain>
    </source>
</reference>
<evidence type="ECO:0000313" key="3">
    <source>
        <dbReference type="Proteomes" id="UP000244005"/>
    </source>
</evidence>
<feature type="region of interest" description="Disordered" evidence="1">
    <location>
        <begin position="48"/>
        <end position="79"/>
    </location>
</feature>
<organism evidence="2 3">
    <name type="scientific">Marchantia polymorpha</name>
    <name type="common">Common liverwort</name>
    <name type="synonym">Marchantia aquatica</name>
    <dbReference type="NCBI Taxonomy" id="3197"/>
    <lineage>
        <taxon>Eukaryota</taxon>
        <taxon>Viridiplantae</taxon>
        <taxon>Streptophyta</taxon>
        <taxon>Embryophyta</taxon>
        <taxon>Marchantiophyta</taxon>
        <taxon>Marchantiopsida</taxon>
        <taxon>Marchantiidae</taxon>
        <taxon>Marchantiales</taxon>
        <taxon>Marchantiaceae</taxon>
        <taxon>Marchantia</taxon>
    </lineage>
</organism>
<sequence length="94" mass="10871">MWPPDPWPRATMNRWASNLSRADSDSARTDFGWGTSMSSSGTVYRFRRSSSSNAVGTRQRFDPEYEMSNDRVSPQRETGTWRRSLSFFSRSTMC</sequence>
<protein>
    <submittedName>
        <fullName evidence="2">Uncharacterized protein</fullName>
    </submittedName>
</protein>
<evidence type="ECO:0000256" key="1">
    <source>
        <dbReference type="SAM" id="MobiDB-lite"/>
    </source>
</evidence>
<evidence type="ECO:0000313" key="2">
    <source>
        <dbReference type="EMBL" id="PTQ40384.1"/>
    </source>
</evidence>
<dbReference type="EMBL" id="KZ772712">
    <property type="protein sequence ID" value="PTQ40384.1"/>
    <property type="molecule type" value="Genomic_DNA"/>
</dbReference>
<dbReference type="AlphaFoldDB" id="A0A2R6X2Q6"/>
<feature type="compositionally biased region" description="Polar residues" evidence="1">
    <location>
        <begin position="70"/>
        <end position="79"/>
    </location>
</feature>
<keyword evidence="3" id="KW-1185">Reference proteome</keyword>